<evidence type="ECO:0000256" key="5">
    <source>
        <dbReference type="ARBA" id="ARBA00022490"/>
    </source>
</evidence>
<keyword evidence="14 15" id="KW-0694">RNA-binding</keyword>
<protein>
    <recommendedName>
        <fullName evidence="15">Ribonuclease 3</fullName>
        <ecNumber evidence="15">3.1.26.3</ecNumber>
    </recommendedName>
    <alternativeName>
        <fullName evidence="15">Ribonuclease III</fullName>
        <shortName evidence="15">RNase III</shortName>
    </alternativeName>
</protein>
<evidence type="ECO:0000256" key="10">
    <source>
        <dbReference type="ARBA" id="ARBA00022723"/>
    </source>
</evidence>
<feature type="domain" description="DRBM" evidence="16">
    <location>
        <begin position="178"/>
        <end position="248"/>
    </location>
</feature>
<comment type="function">
    <text evidence="15">Digests double-stranded RNA. Involved in the processing of primary rRNA transcript to yield the immediate precursors to the large and small rRNAs (23S and 16S). Processes some mRNAs, and tRNAs when they are encoded in the rRNA operon. Processes pre-crRNA and tracrRNA of type II CRISPR loci if present in the organism.</text>
</comment>
<keyword evidence="9 15" id="KW-0540">Nuclease</keyword>
<dbReference type="KEGG" id="cvc:BKX93_00570"/>
<keyword evidence="11 15" id="KW-0255">Endonuclease</keyword>
<dbReference type="GO" id="GO:0005737">
    <property type="term" value="C:cytoplasm"/>
    <property type="evidence" value="ECO:0007669"/>
    <property type="project" value="UniProtKB-SubCell"/>
</dbReference>
<evidence type="ECO:0000259" key="17">
    <source>
        <dbReference type="PROSITE" id="PS50142"/>
    </source>
</evidence>
<dbReference type="HAMAP" id="MF_00104">
    <property type="entry name" value="RNase_III"/>
    <property type="match status" value="1"/>
</dbReference>
<dbReference type="EC" id="3.1.26.3" evidence="15"/>
<dbReference type="PROSITE" id="PS50137">
    <property type="entry name" value="DS_RBD"/>
    <property type="match status" value="1"/>
</dbReference>
<dbReference type="PANTHER" id="PTHR11207">
    <property type="entry name" value="RIBONUCLEASE III"/>
    <property type="match status" value="1"/>
</dbReference>
<keyword evidence="10 15" id="KW-0479">Metal-binding</keyword>
<keyword evidence="5 15" id="KW-0963">Cytoplasm</keyword>
<evidence type="ECO:0000313" key="19">
    <source>
        <dbReference type="Proteomes" id="UP000178776"/>
    </source>
</evidence>
<dbReference type="GO" id="GO:0010468">
    <property type="term" value="P:regulation of gene expression"/>
    <property type="evidence" value="ECO:0007669"/>
    <property type="project" value="TreeGrafter"/>
</dbReference>
<evidence type="ECO:0000256" key="12">
    <source>
        <dbReference type="ARBA" id="ARBA00022801"/>
    </source>
</evidence>
<evidence type="ECO:0000256" key="8">
    <source>
        <dbReference type="ARBA" id="ARBA00022694"/>
    </source>
</evidence>
<evidence type="ECO:0000259" key="16">
    <source>
        <dbReference type="PROSITE" id="PS50137"/>
    </source>
</evidence>
<evidence type="ECO:0000256" key="7">
    <source>
        <dbReference type="ARBA" id="ARBA00022664"/>
    </source>
</evidence>
<gene>
    <name evidence="15" type="primary">rnc</name>
    <name evidence="18" type="ORF">BKX93_00570</name>
</gene>
<feature type="active site" evidence="15">
    <location>
        <position position="68"/>
    </location>
</feature>
<dbReference type="NCBIfam" id="TIGR02191">
    <property type="entry name" value="RNaseIII"/>
    <property type="match status" value="1"/>
</dbReference>
<organism evidence="18 19">
    <name type="scientific">Chromobacterium vaccinii</name>
    <dbReference type="NCBI Taxonomy" id="1108595"/>
    <lineage>
        <taxon>Bacteria</taxon>
        <taxon>Pseudomonadati</taxon>
        <taxon>Pseudomonadota</taxon>
        <taxon>Betaproteobacteria</taxon>
        <taxon>Neisseriales</taxon>
        <taxon>Chromobacteriaceae</taxon>
        <taxon>Chromobacterium</taxon>
    </lineage>
</organism>
<feature type="domain" description="RNase III" evidence="17">
    <location>
        <begin position="29"/>
        <end position="151"/>
    </location>
</feature>
<dbReference type="GO" id="GO:0042802">
    <property type="term" value="F:identical protein binding"/>
    <property type="evidence" value="ECO:0007669"/>
    <property type="project" value="UniProtKB-ARBA"/>
</dbReference>
<comment type="cofactor">
    <cofactor evidence="15">
        <name>Mg(2+)</name>
        <dbReference type="ChEBI" id="CHEBI:18420"/>
    </cofactor>
</comment>
<reference evidence="18 19" key="1">
    <citation type="submission" date="2016-10" db="EMBL/GenBank/DDBJ databases">
        <title>Chromobacterium muskegensis sp. nov., an insecticidal bacterium isolated from Sphagnum bogs.</title>
        <authorList>
            <person name="Sparks M.E."/>
            <person name="Blackburn M.B."/>
            <person name="Gundersen-Rindal D.E."/>
            <person name="Mitchell A."/>
            <person name="Farrar R."/>
            <person name="Kuhar D."/>
        </authorList>
    </citation>
    <scope>NUCLEOTIDE SEQUENCE [LARGE SCALE GENOMIC DNA]</scope>
    <source>
        <strain evidence="18 19">21-1</strain>
    </source>
</reference>
<comment type="similarity">
    <text evidence="3">Belongs to the ribonuclease III family.</text>
</comment>
<dbReference type="PROSITE" id="PS50142">
    <property type="entry name" value="RNASE_3_2"/>
    <property type="match status" value="1"/>
</dbReference>
<dbReference type="Gene3D" id="3.30.160.20">
    <property type="match status" value="1"/>
</dbReference>
<dbReference type="EMBL" id="CP017707">
    <property type="protein sequence ID" value="AOZ48631.1"/>
    <property type="molecule type" value="Genomic_DNA"/>
</dbReference>
<evidence type="ECO:0000256" key="1">
    <source>
        <dbReference type="ARBA" id="ARBA00000109"/>
    </source>
</evidence>
<dbReference type="InterPro" id="IPR014720">
    <property type="entry name" value="dsRBD_dom"/>
</dbReference>
<evidence type="ECO:0000256" key="9">
    <source>
        <dbReference type="ARBA" id="ARBA00022722"/>
    </source>
</evidence>
<dbReference type="GO" id="GO:0006364">
    <property type="term" value="P:rRNA processing"/>
    <property type="evidence" value="ECO:0007669"/>
    <property type="project" value="UniProtKB-UniRule"/>
</dbReference>
<keyword evidence="7 15" id="KW-0507">mRNA processing</keyword>
<evidence type="ECO:0000313" key="18">
    <source>
        <dbReference type="EMBL" id="AOZ48631.1"/>
    </source>
</evidence>
<dbReference type="GO" id="GO:0019843">
    <property type="term" value="F:rRNA binding"/>
    <property type="evidence" value="ECO:0007669"/>
    <property type="project" value="UniProtKB-KW"/>
</dbReference>
<evidence type="ECO:0000256" key="11">
    <source>
        <dbReference type="ARBA" id="ARBA00022759"/>
    </source>
</evidence>
<dbReference type="Pfam" id="PF14622">
    <property type="entry name" value="Ribonucleas_3_3"/>
    <property type="match status" value="1"/>
</dbReference>
<dbReference type="CDD" id="cd00593">
    <property type="entry name" value="RIBOc"/>
    <property type="match status" value="1"/>
</dbReference>
<evidence type="ECO:0000256" key="6">
    <source>
        <dbReference type="ARBA" id="ARBA00022552"/>
    </source>
</evidence>
<feature type="binding site" evidence="15">
    <location>
        <position position="64"/>
    </location>
    <ligand>
        <name>Mg(2+)</name>
        <dbReference type="ChEBI" id="CHEBI:18420"/>
    </ligand>
</feature>
<comment type="subunit">
    <text evidence="4 15">Homodimer.</text>
</comment>
<dbReference type="SUPFAM" id="SSF69065">
    <property type="entry name" value="RNase III domain-like"/>
    <property type="match status" value="1"/>
</dbReference>
<dbReference type="PANTHER" id="PTHR11207:SF0">
    <property type="entry name" value="RIBONUCLEASE 3"/>
    <property type="match status" value="1"/>
</dbReference>
<accession>A0A1D9LBL0</accession>
<dbReference type="FunFam" id="1.10.1520.10:FF:000001">
    <property type="entry name" value="Ribonuclease 3"/>
    <property type="match status" value="1"/>
</dbReference>
<keyword evidence="13 15" id="KW-0460">Magnesium</keyword>
<keyword evidence="8 15" id="KW-0819">tRNA processing</keyword>
<dbReference type="GO" id="GO:0004525">
    <property type="term" value="F:ribonuclease III activity"/>
    <property type="evidence" value="ECO:0007669"/>
    <property type="project" value="UniProtKB-UniRule"/>
</dbReference>
<name>A0A1D9LBL0_9NEIS</name>
<evidence type="ECO:0000256" key="15">
    <source>
        <dbReference type="HAMAP-Rule" id="MF_00104"/>
    </source>
</evidence>
<dbReference type="GO" id="GO:0006397">
    <property type="term" value="P:mRNA processing"/>
    <property type="evidence" value="ECO:0007669"/>
    <property type="project" value="UniProtKB-UniRule"/>
</dbReference>
<dbReference type="AlphaFoldDB" id="A0A1D9LBL0"/>
<comment type="catalytic activity">
    <reaction evidence="1 15">
        <text>Endonucleolytic cleavage to 5'-phosphomonoester.</text>
        <dbReference type="EC" id="3.1.26.3"/>
    </reaction>
</comment>
<feature type="binding site" evidence="15">
    <location>
        <position position="140"/>
    </location>
    <ligand>
        <name>Mg(2+)</name>
        <dbReference type="ChEBI" id="CHEBI:18420"/>
    </ligand>
</feature>
<keyword evidence="12 15" id="KW-0378">Hydrolase</keyword>
<evidence type="ECO:0000256" key="4">
    <source>
        <dbReference type="ARBA" id="ARBA00011738"/>
    </source>
</evidence>
<feature type="active site" evidence="15">
    <location>
        <position position="140"/>
    </location>
</feature>
<dbReference type="GO" id="GO:0046872">
    <property type="term" value="F:metal ion binding"/>
    <property type="evidence" value="ECO:0007669"/>
    <property type="project" value="UniProtKB-KW"/>
</dbReference>
<keyword evidence="15" id="KW-0699">rRNA-binding</keyword>
<dbReference type="PROSITE" id="PS00517">
    <property type="entry name" value="RNASE_3_1"/>
    <property type="match status" value="1"/>
</dbReference>
<dbReference type="CDD" id="cd10845">
    <property type="entry name" value="DSRM_RNAse_III_family"/>
    <property type="match status" value="1"/>
</dbReference>
<feature type="binding site" evidence="15">
    <location>
        <position position="137"/>
    </location>
    <ligand>
        <name>Mg(2+)</name>
        <dbReference type="ChEBI" id="CHEBI:18420"/>
    </ligand>
</feature>
<proteinExistence type="inferred from homology"/>
<evidence type="ECO:0000256" key="14">
    <source>
        <dbReference type="ARBA" id="ARBA00022884"/>
    </source>
</evidence>
<dbReference type="GO" id="GO:0003725">
    <property type="term" value="F:double-stranded RNA binding"/>
    <property type="evidence" value="ECO:0007669"/>
    <property type="project" value="TreeGrafter"/>
</dbReference>
<keyword evidence="6 15" id="KW-0698">rRNA processing</keyword>
<evidence type="ECO:0000256" key="13">
    <source>
        <dbReference type="ARBA" id="ARBA00022842"/>
    </source>
</evidence>
<evidence type="ECO:0000256" key="2">
    <source>
        <dbReference type="ARBA" id="ARBA00004496"/>
    </source>
</evidence>
<dbReference type="FunFam" id="3.30.160.20:FF:000003">
    <property type="entry name" value="Ribonuclease 3"/>
    <property type="match status" value="1"/>
</dbReference>
<dbReference type="Proteomes" id="UP000178776">
    <property type="component" value="Chromosome"/>
</dbReference>
<dbReference type="Pfam" id="PF00035">
    <property type="entry name" value="dsrm"/>
    <property type="match status" value="1"/>
</dbReference>
<dbReference type="STRING" id="1108595.BKX93_00570"/>
<dbReference type="InterPro" id="IPR000999">
    <property type="entry name" value="RNase_III_dom"/>
</dbReference>
<dbReference type="InterPro" id="IPR011907">
    <property type="entry name" value="RNase_III"/>
</dbReference>
<evidence type="ECO:0000256" key="3">
    <source>
        <dbReference type="ARBA" id="ARBA00010183"/>
    </source>
</evidence>
<sequence length="257" mass="28801">MSVCFSISIPRRVNRLRNNHTVTQIDNRFRRLSQALDYAFQKPELLRQALTHRSFSSTNNERFEFVGDSILNYTVARMLYDQFPQLTEGELSRLRANLVNQNTLAEIAQELALGDYLYLGEGELKSGGFNRPSILADALEATFAAVSFDADFAAAEQVVRRLYSQRVANIDTTRQAKDAKTRLQEALQARKLALPKYRILSQSGEAHEQWFKVECDLGELALISTGDGGSRRAAEQQAAEAALVLLEQKLAAGKKKS</sequence>
<dbReference type="SMART" id="SM00358">
    <property type="entry name" value="DSRM"/>
    <property type="match status" value="1"/>
</dbReference>
<comment type="subcellular location">
    <subcellularLocation>
        <location evidence="2 15">Cytoplasm</location>
    </subcellularLocation>
</comment>
<dbReference type="InterPro" id="IPR036389">
    <property type="entry name" value="RNase_III_sf"/>
</dbReference>
<dbReference type="SUPFAM" id="SSF54768">
    <property type="entry name" value="dsRNA-binding domain-like"/>
    <property type="match status" value="1"/>
</dbReference>
<dbReference type="GO" id="GO:0008033">
    <property type="term" value="P:tRNA processing"/>
    <property type="evidence" value="ECO:0007669"/>
    <property type="project" value="UniProtKB-KW"/>
</dbReference>
<dbReference type="Gene3D" id="1.10.1520.10">
    <property type="entry name" value="Ribonuclease III domain"/>
    <property type="match status" value="1"/>
</dbReference>
<dbReference type="SMART" id="SM00535">
    <property type="entry name" value="RIBOc"/>
    <property type="match status" value="1"/>
</dbReference>